<evidence type="ECO:0000256" key="5">
    <source>
        <dbReference type="ARBA" id="ARBA00022989"/>
    </source>
</evidence>
<reference evidence="16" key="2">
    <citation type="submission" date="2021-12" db="EMBL/GenBank/DDBJ databases">
        <title>Resequencing data analysis of finger millet.</title>
        <authorList>
            <person name="Hatakeyama M."/>
            <person name="Aluri S."/>
            <person name="Balachadran M.T."/>
            <person name="Sivarajan S.R."/>
            <person name="Poveda L."/>
            <person name="Shimizu-Inatsugi R."/>
            <person name="Schlapbach R."/>
            <person name="Sreeman S.M."/>
            <person name="Shimizu K.K."/>
        </authorList>
    </citation>
    <scope>NUCLEOTIDE SEQUENCE</scope>
</reference>
<keyword evidence="8" id="KW-0675">Receptor</keyword>
<comment type="subcellular location">
    <subcellularLocation>
        <location evidence="1">Membrane</location>
        <topology evidence="1">Multi-pass membrane protein</topology>
    </subcellularLocation>
</comment>
<evidence type="ECO:0000313" key="16">
    <source>
        <dbReference type="EMBL" id="GJN33931.1"/>
    </source>
</evidence>
<keyword evidence="9" id="KW-0325">Glycoprotein</keyword>
<evidence type="ECO:0000256" key="2">
    <source>
        <dbReference type="ARBA" id="ARBA00011095"/>
    </source>
</evidence>
<dbReference type="SUPFAM" id="SSF53822">
    <property type="entry name" value="Periplasmic binding protein-like I"/>
    <property type="match status" value="1"/>
</dbReference>
<evidence type="ECO:0000256" key="14">
    <source>
        <dbReference type="SAM" id="SignalP"/>
    </source>
</evidence>
<evidence type="ECO:0000256" key="10">
    <source>
        <dbReference type="ARBA" id="ARBA00023286"/>
    </source>
</evidence>
<evidence type="ECO:0000256" key="8">
    <source>
        <dbReference type="ARBA" id="ARBA00023170"/>
    </source>
</evidence>
<keyword evidence="6" id="KW-0406">Ion transport</keyword>
<keyword evidence="17" id="KW-1185">Reference proteome</keyword>
<feature type="signal peptide" evidence="14">
    <location>
        <begin position="1"/>
        <end position="20"/>
    </location>
</feature>
<feature type="domain" description="Ionotropic glutamate receptor C-terminal" evidence="15">
    <location>
        <begin position="459"/>
        <end position="687"/>
    </location>
</feature>
<evidence type="ECO:0000256" key="12">
    <source>
        <dbReference type="ARBA" id="ARBA00049638"/>
    </source>
</evidence>
<dbReference type="CDD" id="cd13686">
    <property type="entry name" value="GluR_Plant"/>
    <property type="match status" value="1"/>
</dbReference>
<reference evidence="16" key="1">
    <citation type="journal article" date="2018" name="DNA Res.">
        <title>Multiple hybrid de novo genome assembly of finger millet, an orphan allotetraploid crop.</title>
        <authorList>
            <person name="Hatakeyama M."/>
            <person name="Aluri S."/>
            <person name="Balachadran M.T."/>
            <person name="Sivarajan S.R."/>
            <person name="Patrignani A."/>
            <person name="Gruter S."/>
            <person name="Poveda L."/>
            <person name="Shimizu-Inatsugi R."/>
            <person name="Baeten J."/>
            <person name="Francoijs K.J."/>
            <person name="Nataraja K.N."/>
            <person name="Reddy Y.A.N."/>
            <person name="Phadnis S."/>
            <person name="Ravikumar R.L."/>
            <person name="Schlapbach R."/>
            <person name="Sreeman S.M."/>
            <person name="Shimizu K.K."/>
        </authorList>
    </citation>
    <scope>NUCLEOTIDE SEQUENCE</scope>
</reference>
<proteinExistence type="predicted"/>
<evidence type="ECO:0000256" key="7">
    <source>
        <dbReference type="ARBA" id="ARBA00023136"/>
    </source>
</evidence>
<sequence>MKIAHRIILLLVLSATSIVAGQNATGREPQEVHVGVILDVGSLVGKIAVTSISLAMEDFYAAHQNYSTKLVLHIRDSMSDDVQAAAQALDLLENYNEETIIGPEKSSQAMFISDLGNKSHIPIISFMATSPTLSPSSLPYFVRAALNDSAQLNCIASTIKAYGWRKVVPIYEDTDYGRGIIPGLVDALQEINAHVPYRSVIPTSATSEQITNELFKLMTMQTRVYIVHMSPALTSILFIKAKEIGMMNKGYAWIITDGLTNLIDSLHPSVVESMNGALGIHFYLPKSTELNNFTMRWNMRYQIDNPTDTPLKLNIFGLWSYDTIWAVAQAAEKVGLANTKFRKPVATKNLTNLEALKTSNNGPKLLKAIMQHKFIGLSGKFDLSDRQLVVSTFQIINIVGRGWREIGFWTVQDGISRKLNQSKNGTTYSSTLSDLNPVIWPGESIDIPRGFEIPVSGKKLKVGVRSSGYPEFIKVEMDQITGAAKASGLSVDVFEEAVKMLPYAVPYEYVLFGSPEDTSSRSYDDFVYQVHLKLEILNPLIVAEEIVGRLLSRIVLIVWLCFLLVLTSSYTANLTSMLTVQQLQPTVNDIQELLKSGEHVGYHRGSYVKGLLEELGFDRSNIKPYDTPDDFHNALSRGSGNGGIAALVHEVPYIKLFLASHCIGYTMVGPIYKAAGFGYVSITTAYR</sequence>
<evidence type="ECO:0000256" key="9">
    <source>
        <dbReference type="ARBA" id="ARBA00023180"/>
    </source>
</evidence>
<keyword evidence="7 13" id="KW-0472">Membrane</keyword>
<dbReference type="PRINTS" id="PR00248">
    <property type="entry name" value="GPCRMGR"/>
</dbReference>
<keyword evidence="14" id="KW-0732">Signal</keyword>
<keyword evidence="11" id="KW-0407">Ion channel</keyword>
<evidence type="ECO:0000256" key="1">
    <source>
        <dbReference type="ARBA" id="ARBA00004141"/>
    </source>
</evidence>
<keyword evidence="3" id="KW-0813">Transport</keyword>
<evidence type="ECO:0000256" key="11">
    <source>
        <dbReference type="ARBA" id="ARBA00023303"/>
    </source>
</evidence>
<dbReference type="PANTHER" id="PTHR34836:SF1">
    <property type="entry name" value="OS09G0428600 PROTEIN"/>
    <property type="match status" value="1"/>
</dbReference>
<evidence type="ECO:0000256" key="6">
    <source>
        <dbReference type="ARBA" id="ARBA00023065"/>
    </source>
</evidence>
<dbReference type="InterPro" id="IPR028082">
    <property type="entry name" value="Peripla_BP_I"/>
</dbReference>
<evidence type="ECO:0000256" key="3">
    <source>
        <dbReference type="ARBA" id="ARBA00022448"/>
    </source>
</evidence>
<dbReference type="SMART" id="SM00079">
    <property type="entry name" value="PBPe"/>
    <property type="match status" value="1"/>
</dbReference>
<name>A0AAV5FI29_ELECO</name>
<dbReference type="Pfam" id="PF00060">
    <property type="entry name" value="Lig_chan"/>
    <property type="match status" value="1"/>
</dbReference>
<dbReference type="Pfam" id="PF01094">
    <property type="entry name" value="ANF_receptor"/>
    <property type="match status" value="1"/>
</dbReference>
<organism evidence="16 17">
    <name type="scientific">Eleusine coracana subsp. coracana</name>
    <dbReference type="NCBI Taxonomy" id="191504"/>
    <lineage>
        <taxon>Eukaryota</taxon>
        <taxon>Viridiplantae</taxon>
        <taxon>Streptophyta</taxon>
        <taxon>Embryophyta</taxon>
        <taxon>Tracheophyta</taxon>
        <taxon>Spermatophyta</taxon>
        <taxon>Magnoliopsida</taxon>
        <taxon>Liliopsida</taxon>
        <taxon>Poales</taxon>
        <taxon>Poaceae</taxon>
        <taxon>PACMAD clade</taxon>
        <taxon>Chloridoideae</taxon>
        <taxon>Cynodonteae</taxon>
        <taxon>Eleusininae</taxon>
        <taxon>Eleusine</taxon>
    </lineage>
</organism>
<gene>
    <name evidence="16" type="primary">gb22562</name>
    <name evidence="16" type="ORF">PR202_gb22562</name>
</gene>
<dbReference type="Gene3D" id="3.40.50.2300">
    <property type="match status" value="2"/>
</dbReference>
<comment type="caution">
    <text evidence="16">The sequence shown here is derived from an EMBL/GenBank/DDBJ whole genome shotgun (WGS) entry which is preliminary data.</text>
</comment>
<feature type="transmembrane region" description="Helical" evidence="13">
    <location>
        <begin position="550"/>
        <end position="572"/>
    </location>
</feature>
<dbReference type="SUPFAM" id="SSF53850">
    <property type="entry name" value="Periplasmic binding protein-like II"/>
    <property type="match status" value="1"/>
</dbReference>
<dbReference type="EMBL" id="BQKI01000085">
    <property type="protein sequence ID" value="GJN33931.1"/>
    <property type="molecule type" value="Genomic_DNA"/>
</dbReference>
<evidence type="ECO:0000313" key="17">
    <source>
        <dbReference type="Proteomes" id="UP001054889"/>
    </source>
</evidence>
<dbReference type="FunFam" id="3.40.190.10:FF:000217">
    <property type="entry name" value="Glutamate receptor"/>
    <property type="match status" value="1"/>
</dbReference>
<dbReference type="FunFam" id="3.40.50.2300:FF:000169">
    <property type="entry name" value="Glutamate receptor"/>
    <property type="match status" value="1"/>
</dbReference>
<dbReference type="InterPro" id="IPR044440">
    <property type="entry name" value="GABAb_receptor_plant_PBP1"/>
</dbReference>
<keyword evidence="5 13" id="KW-1133">Transmembrane helix</keyword>
<dbReference type="Gene3D" id="1.10.287.70">
    <property type="match status" value="1"/>
</dbReference>
<evidence type="ECO:0000256" key="4">
    <source>
        <dbReference type="ARBA" id="ARBA00022692"/>
    </source>
</evidence>
<dbReference type="Proteomes" id="UP001054889">
    <property type="component" value="Unassembled WGS sequence"/>
</dbReference>
<keyword evidence="10" id="KW-1071">Ligand-gated ion channel</keyword>
<dbReference type="InterPro" id="IPR001320">
    <property type="entry name" value="Iontro_rcpt_C"/>
</dbReference>
<accession>A0AAV5FI29</accession>
<comment type="function">
    <text evidence="12">Glutamate-gated receptor that probably acts as a non-selective cation channel. May be involved in light-signal transduction and calcium homeostasis via the regulation of calcium influx into cells.</text>
</comment>
<evidence type="ECO:0000256" key="13">
    <source>
        <dbReference type="SAM" id="Phobius"/>
    </source>
</evidence>
<evidence type="ECO:0000259" key="15">
    <source>
        <dbReference type="SMART" id="SM00079"/>
    </source>
</evidence>
<dbReference type="CDD" id="cd19990">
    <property type="entry name" value="PBP1_GABAb_receptor_plant"/>
    <property type="match status" value="1"/>
</dbReference>
<dbReference type="GO" id="GO:0015276">
    <property type="term" value="F:ligand-gated monoatomic ion channel activity"/>
    <property type="evidence" value="ECO:0007669"/>
    <property type="project" value="InterPro"/>
</dbReference>
<keyword evidence="4 13" id="KW-0812">Transmembrane</keyword>
<dbReference type="PANTHER" id="PTHR34836">
    <property type="entry name" value="OS06G0188250 PROTEIN"/>
    <property type="match status" value="1"/>
</dbReference>
<feature type="chain" id="PRO_5043506806" description="Ionotropic glutamate receptor C-terminal domain-containing protein" evidence="14">
    <location>
        <begin position="21"/>
        <end position="687"/>
    </location>
</feature>
<dbReference type="InterPro" id="IPR001828">
    <property type="entry name" value="ANF_lig-bd_rcpt"/>
</dbReference>
<comment type="subunit">
    <text evidence="2">May form heteromers.</text>
</comment>
<dbReference type="InterPro" id="IPR000337">
    <property type="entry name" value="GPCR_3"/>
</dbReference>
<dbReference type="GO" id="GO:0004930">
    <property type="term" value="F:G protein-coupled receptor activity"/>
    <property type="evidence" value="ECO:0007669"/>
    <property type="project" value="InterPro"/>
</dbReference>
<dbReference type="InterPro" id="IPR015683">
    <property type="entry name" value="Ionotropic_Glu_rcpt"/>
</dbReference>
<dbReference type="AlphaFoldDB" id="A0AAV5FI29"/>
<dbReference type="FunFam" id="3.40.50.2300:FF:000195">
    <property type="entry name" value="Glutamate receptor"/>
    <property type="match status" value="1"/>
</dbReference>
<protein>
    <recommendedName>
        <fullName evidence="15">Ionotropic glutamate receptor C-terminal domain-containing protein</fullName>
    </recommendedName>
</protein>
<dbReference type="GO" id="GO:0016020">
    <property type="term" value="C:membrane"/>
    <property type="evidence" value="ECO:0007669"/>
    <property type="project" value="UniProtKB-SubCell"/>
</dbReference>